<proteinExistence type="predicted"/>
<accession>A0A0C1E7Y2</accession>
<evidence type="ECO:0000313" key="1">
    <source>
        <dbReference type="EMBL" id="KIA77312.1"/>
    </source>
</evidence>
<evidence type="ECO:0000313" key="2">
    <source>
        <dbReference type="Proteomes" id="UP000031307"/>
    </source>
</evidence>
<sequence>MLISRVKILKLQAVCMFKQFQTKEESLRYLIEQAVAKGRSLQSPQTGFVHYFYHAQEAMHQTIPIVENGYFILALMRTKTIENIKEAKELLDRILIFQNQSGNFPIYLHEFPNCKDRYLGAHLLPIFYWILKDFHTILGQDLKNRLIESTTALALYTLVAHEEKPGPYHLSLKCAAAWIALGEWLNLPHLEDAGNQLLETLRLKGITQAWGDPHYLGEILASLQMVYPEIASSPWDFLWHYILETWHSSTACYTGPARRVYQAEFQPQGSLYDLYLGYFETHFSQRQTDGYPYELLASLIQPSEDVFIPTSHLTKNGLFHQQHWMMVKEENYTYCFLEKDKALDPSQHKGYHLFRLLWGAPSHVHSFVFQETKSLADIVCIAQKEHVELDLILEGPPPEDNGDLEGEINFFVDLHEGLKVLVDNVPATTFQIENTLQLKSPLLSLSIQFQLMEGEGSFFGHLLRGNRPAQILNKGAQRYEAYDSQIAIRTIKRSEKCRIKVLIDILK</sequence>
<dbReference type="EMBL" id="JSAM01000083">
    <property type="protein sequence ID" value="KIA77312.1"/>
    <property type="molecule type" value="Genomic_DNA"/>
</dbReference>
<organism evidence="1 2">
    <name type="scientific">Parachlamydia acanthamoebae</name>
    <dbReference type="NCBI Taxonomy" id="83552"/>
    <lineage>
        <taxon>Bacteria</taxon>
        <taxon>Pseudomonadati</taxon>
        <taxon>Chlamydiota</taxon>
        <taxon>Chlamydiia</taxon>
        <taxon>Parachlamydiales</taxon>
        <taxon>Parachlamydiaceae</taxon>
        <taxon>Parachlamydia</taxon>
    </lineage>
</organism>
<comment type="caution">
    <text evidence="1">The sequence shown here is derived from an EMBL/GenBank/DDBJ whole genome shotgun (WGS) entry which is preliminary data.</text>
</comment>
<reference evidence="1 2" key="1">
    <citation type="journal article" date="2014" name="Mol. Biol. Evol.">
        <title>Massive expansion of Ubiquitination-related gene families within the Chlamydiae.</title>
        <authorList>
            <person name="Domman D."/>
            <person name="Collingro A."/>
            <person name="Lagkouvardos I."/>
            <person name="Gehre L."/>
            <person name="Weinmaier T."/>
            <person name="Rattei T."/>
            <person name="Subtil A."/>
            <person name="Horn M."/>
        </authorList>
    </citation>
    <scope>NUCLEOTIDE SEQUENCE [LARGE SCALE GENOMIC DNA]</scope>
    <source>
        <strain evidence="1 2">OEW1</strain>
    </source>
</reference>
<gene>
    <name evidence="1" type="ORF">DB43_GN00200</name>
</gene>
<name>A0A0C1E7Y2_9BACT</name>
<dbReference type="Proteomes" id="UP000031307">
    <property type="component" value="Unassembled WGS sequence"/>
</dbReference>
<dbReference type="AlphaFoldDB" id="A0A0C1E7Y2"/>
<dbReference type="PATRIC" id="fig|83552.4.peg.1557"/>
<protein>
    <submittedName>
        <fullName evidence="1">Uncharacterized protein</fullName>
    </submittedName>
</protein>